<evidence type="ECO:0000256" key="1">
    <source>
        <dbReference type="SAM" id="Phobius"/>
    </source>
</evidence>
<sequence>MGQIHTHPLNMPKPTHEPWRALCFLISVRWRKPLPQTSQILGFSPVWIRLWTTSVWERLNALPQTLQGKRRSPVWIMRTLQNCLFSMNKTAYKWYLAGPELFRAVLAAFGYGQVTIPTVLAIMGHRIIFAIFVFFFSVPVGSSVSQHFVGTPKRSFTFMDKPPVLVESTPVLKLPVTFLAVVGLLEFVQNPMECKAFLSKERFVTLCALEQFTGTSVGLPCPLVIELPATDSANEAFRTFHSQESFLVCSMIIHVIGLLKMQTDLSLAMGNLKNFFLGQVSLVLTHVGTAHLNETTLLHAVQCVLTPISLTCSHKWSREEQSGIQRKCPCISTEEEFPASSQDPPTLHVWNMIVSPLRILFENRDISHRDLKALIDSLAIACKDSVETFVPPHKGVSKEVYLLWEDQYNSKAVESARQAFDSNSSIFLLSDSNSDSFING</sequence>
<accession>A0A7R9P988</accession>
<protein>
    <submittedName>
        <fullName evidence="2">(California timema) hypothetical protein</fullName>
    </submittedName>
</protein>
<evidence type="ECO:0000313" key="2">
    <source>
        <dbReference type="EMBL" id="CAD7574297.1"/>
    </source>
</evidence>
<feature type="transmembrane region" description="Helical" evidence="1">
    <location>
        <begin position="127"/>
        <end position="149"/>
    </location>
</feature>
<keyword evidence="1" id="KW-1133">Transmembrane helix</keyword>
<name>A0A7R9P988_TIMCA</name>
<organism evidence="2">
    <name type="scientific">Timema californicum</name>
    <name type="common">California timema</name>
    <name type="synonym">Walking stick</name>
    <dbReference type="NCBI Taxonomy" id="61474"/>
    <lineage>
        <taxon>Eukaryota</taxon>
        <taxon>Metazoa</taxon>
        <taxon>Ecdysozoa</taxon>
        <taxon>Arthropoda</taxon>
        <taxon>Hexapoda</taxon>
        <taxon>Insecta</taxon>
        <taxon>Pterygota</taxon>
        <taxon>Neoptera</taxon>
        <taxon>Polyneoptera</taxon>
        <taxon>Phasmatodea</taxon>
        <taxon>Timematodea</taxon>
        <taxon>Timematoidea</taxon>
        <taxon>Timematidae</taxon>
        <taxon>Timema</taxon>
    </lineage>
</organism>
<gene>
    <name evidence="2" type="ORF">TCMB3V08_LOCUS6915</name>
</gene>
<dbReference type="EMBL" id="OE182249">
    <property type="protein sequence ID" value="CAD7574297.1"/>
    <property type="molecule type" value="Genomic_DNA"/>
</dbReference>
<reference evidence="2" key="1">
    <citation type="submission" date="2020-11" db="EMBL/GenBank/DDBJ databases">
        <authorList>
            <person name="Tran Van P."/>
        </authorList>
    </citation>
    <scope>NUCLEOTIDE SEQUENCE</scope>
</reference>
<proteinExistence type="predicted"/>
<feature type="transmembrane region" description="Helical" evidence="1">
    <location>
        <begin position="101"/>
        <end position="120"/>
    </location>
</feature>
<dbReference type="AlphaFoldDB" id="A0A7R9P988"/>
<keyword evidence="1" id="KW-0812">Transmembrane</keyword>
<keyword evidence="1" id="KW-0472">Membrane</keyword>